<sequence length="107" mass="11829">MNRDSLLYPPRVCGHADVRLAHAQMQVHRACRVQRCVWKAAAYHTLVAAGRLTPQTLSPRERAAARGIPFPPTDQLGPADPRPAARTLHEVLERLSELATPPEPLRG</sequence>
<comment type="caution">
    <text evidence="2">The sequence shown here is derived from an EMBL/GenBank/DDBJ whole genome shotgun (WGS) entry which is preliminary data.</text>
</comment>
<gene>
    <name evidence="2" type="ORF">IU459_35170</name>
</gene>
<evidence type="ECO:0000313" key="2">
    <source>
        <dbReference type="EMBL" id="MBF6302737.1"/>
    </source>
</evidence>
<organism evidence="2 3">
    <name type="scientific">Nocardia amamiensis</name>
    <dbReference type="NCBI Taxonomy" id="404578"/>
    <lineage>
        <taxon>Bacteria</taxon>
        <taxon>Bacillati</taxon>
        <taxon>Actinomycetota</taxon>
        <taxon>Actinomycetes</taxon>
        <taxon>Mycobacteriales</taxon>
        <taxon>Nocardiaceae</taxon>
        <taxon>Nocardia</taxon>
    </lineage>
</organism>
<dbReference type="Proteomes" id="UP000702209">
    <property type="component" value="Unassembled WGS sequence"/>
</dbReference>
<proteinExistence type="predicted"/>
<feature type="region of interest" description="Disordered" evidence="1">
    <location>
        <begin position="64"/>
        <end position="84"/>
    </location>
</feature>
<protein>
    <submittedName>
        <fullName evidence="2">Uncharacterized protein</fullName>
    </submittedName>
</protein>
<evidence type="ECO:0000256" key="1">
    <source>
        <dbReference type="SAM" id="MobiDB-lite"/>
    </source>
</evidence>
<name>A0ABS0D1L9_9NOCA</name>
<evidence type="ECO:0000313" key="3">
    <source>
        <dbReference type="Proteomes" id="UP000702209"/>
    </source>
</evidence>
<accession>A0ABS0D1L9</accession>
<keyword evidence="3" id="KW-1185">Reference proteome</keyword>
<dbReference type="EMBL" id="JADLQX010000054">
    <property type="protein sequence ID" value="MBF6302737.1"/>
    <property type="molecule type" value="Genomic_DNA"/>
</dbReference>
<dbReference type="RefSeq" id="WP_195133918.1">
    <property type="nucleotide sequence ID" value="NZ_JADLQX010000054.1"/>
</dbReference>
<reference evidence="2 3" key="1">
    <citation type="submission" date="2020-10" db="EMBL/GenBank/DDBJ databases">
        <title>Identification of Nocardia species via Next-generation sequencing and recognition of intraspecies genetic diversity.</title>
        <authorList>
            <person name="Li P."/>
            <person name="Li P."/>
            <person name="Lu B."/>
        </authorList>
    </citation>
    <scope>NUCLEOTIDE SEQUENCE [LARGE SCALE GENOMIC DNA]</scope>
    <source>
        <strain evidence="2 3">BJ06-0157</strain>
    </source>
</reference>